<dbReference type="STRING" id="28094.SAMN06295900_102135"/>
<dbReference type="PANTHER" id="PTHR37314">
    <property type="entry name" value="SLR0142 PROTEIN"/>
    <property type="match status" value="1"/>
</dbReference>
<dbReference type="Proteomes" id="UP000192911">
    <property type="component" value="Unassembled WGS sequence"/>
</dbReference>
<proteinExistence type="predicted"/>
<gene>
    <name evidence="2" type="ORF">SAMN06295900_102135</name>
</gene>
<dbReference type="EMBL" id="FXAH01000002">
    <property type="protein sequence ID" value="SMF05162.1"/>
    <property type="molecule type" value="Genomic_DNA"/>
</dbReference>
<keyword evidence="1" id="KW-1133">Transmembrane helix</keyword>
<sequence length="231" mass="23666">MKSEDTVLAAIAGFVDTLSFVALFGLFTAHVTGNFVLIGAGIAGYAQGVFLKLIVFPAFIGGVVFSALLVRSLSGRHILHGARLLYAVQAVLMAAFCAAGVWSTPIGRPDGLPAILAGVLGALAMGVQNAHPRLIQRAGVPNTVMTGNVTQAILDAVDMLSARTAESVRASARARFAKMMPAIVAFAIGATAGAFAFRYAGFWALAAPVCALAALALTAGEHERAATVGRA</sequence>
<feature type="transmembrane region" description="Helical" evidence="1">
    <location>
        <begin position="111"/>
        <end position="127"/>
    </location>
</feature>
<protein>
    <submittedName>
        <fullName evidence="2">Uncharacterized membrane protein YoaK, UPF0700 family</fullName>
    </submittedName>
</protein>
<name>A0A1X7CXZ6_TRICW</name>
<reference evidence="3" key="1">
    <citation type="submission" date="2017-04" db="EMBL/GenBank/DDBJ databases">
        <authorList>
            <person name="Varghese N."/>
            <person name="Submissions S."/>
        </authorList>
    </citation>
    <scope>NUCLEOTIDE SEQUENCE [LARGE SCALE GENOMIC DNA]</scope>
    <source>
        <strain evidence="3">Ballard 720</strain>
    </source>
</reference>
<dbReference type="Pfam" id="PF06912">
    <property type="entry name" value="DUF1275"/>
    <property type="match status" value="1"/>
</dbReference>
<keyword evidence="3" id="KW-1185">Reference proteome</keyword>
<organism evidence="2 3">
    <name type="scientific">Trinickia caryophylli</name>
    <name type="common">Paraburkholderia caryophylli</name>
    <dbReference type="NCBI Taxonomy" id="28094"/>
    <lineage>
        <taxon>Bacteria</taxon>
        <taxon>Pseudomonadati</taxon>
        <taxon>Pseudomonadota</taxon>
        <taxon>Betaproteobacteria</taxon>
        <taxon>Burkholderiales</taxon>
        <taxon>Burkholderiaceae</taxon>
        <taxon>Trinickia</taxon>
    </lineage>
</organism>
<dbReference type="PANTHER" id="PTHR37314:SF5">
    <property type="entry name" value="SLR0142 PROTEIN"/>
    <property type="match status" value="1"/>
</dbReference>
<dbReference type="GeneID" id="95552543"/>
<evidence type="ECO:0000256" key="1">
    <source>
        <dbReference type="SAM" id="Phobius"/>
    </source>
</evidence>
<feature type="transmembrane region" description="Helical" evidence="1">
    <location>
        <begin position="179"/>
        <end position="196"/>
    </location>
</feature>
<evidence type="ECO:0000313" key="2">
    <source>
        <dbReference type="EMBL" id="SMF05162.1"/>
    </source>
</evidence>
<dbReference type="InterPro" id="IPR010699">
    <property type="entry name" value="DUF1275"/>
</dbReference>
<dbReference type="RefSeq" id="WP_085224741.1">
    <property type="nucleotide sequence ID" value="NZ_BSQD01000002.1"/>
</dbReference>
<accession>A0A1X7CXZ6</accession>
<feature type="transmembrane region" description="Helical" evidence="1">
    <location>
        <begin position="82"/>
        <end position="105"/>
    </location>
</feature>
<feature type="transmembrane region" description="Helical" evidence="1">
    <location>
        <begin position="49"/>
        <end position="70"/>
    </location>
</feature>
<keyword evidence="1" id="KW-0472">Membrane</keyword>
<feature type="transmembrane region" description="Helical" evidence="1">
    <location>
        <begin position="7"/>
        <end position="29"/>
    </location>
</feature>
<dbReference type="OrthoDB" id="5125627at2"/>
<evidence type="ECO:0000313" key="3">
    <source>
        <dbReference type="Proteomes" id="UP000192911"/>
    </source>
</evidence>
<dbReference type="AlphaFoldDB" id="A0A1X7CXZ6"/>
<keyword evidence="1" id="KW-0812">Transmembrane</keyword>